<dbReference type="GO" id="GO:0005657">
    <property type="term" value="C:replication fork"/>
    <property type="evidence" value="ECO:0007669"/>
    <property type="project" value="TreeGrafter"/>
</dbReference>
<evidence type="ECO:0000313" key="3">
    <source>
        <dbReference type="Proteomes" id="UP000030755"/>
    </source>
</evidence>
<dbReference type="OrthoDB" id="3691720at2759"/>
<evidence type="ECO:0000259" key="1">
    <source>
        <dbReference type="Pfam" id="PF21530"/>
    </source>
</evidence>
<dbReference type="HOGENOM" id="CLU_001324_4_1_1"/>
<name>A0A075B094_ROZAC</name>
<evidence type="ECO:0000313" key="2">
    <source>
        <dbReference type="EMBL" id="EPZ34209.1"/>
    </source>
</evidence>
<dbReference type="Proteomes" id="UP000030755">
    <property type="component" value="Unassembled WGS sequence"/>
</dbReference>
<dbReference type="InterPro" id="IPR049163">
    <property type="entry name" value="Pif1-like_2B_dom"/>
</dbReference>
<organism evidence="2 3">
    <name type="scientific">Rozella allomycis (strain CSF55)</name>
    <dbReference type="NCBI Taxonomy" id="988480"/>
    <lineage>
        <taxon>Eukaryota</taxon>
        <taxon>Fungi</taxon>
        <taxon>Fungi incertae sedis</taxon>
        <taxon>Cryptomycota</taxon>
        <taxon>Cryptomycota incertae sedis</taxon>
        <taxon>Rozella</taxon>
    </lineage>
</organism>
<keyword evidence="3" id="KW-1185">Reference proteome</keyword>
<dbReference type="GO" id="GO:0006260">
    <property type="term" value="P:DNA replication"/>
    <property type="evidence" value="ECO:0007669"/>
    <property type="project" value="TreeGrafter"/>
</dbReference>
<proteinExistence type="predicted"/>
<feature type="domain" description="DNA helicase Pif1-like 2B" evidence="1">
    <location>
        <begin position="3"/>
        <end position="39"/>
    </location>
</feature>
<dbReference type="SUPFAM" id="SSF52540">
    <property type="entry name" value="P-loop containing nucleoside triphosphate hydrolases"/>
    <property type="match status" value="1"/>
</dbReference>
<protein>
    <recommendedName>
        <fullName evidence="1">DNA helicase Pif1-like 2B domain-containing protein</fullName>
    </recommendedName>
</protein>
<dbReference type="AlphaFoldDB" id="A0A075B094"/>
<dbReference type="OMA" id="FAIQINK"/>
<dbReference type="PANTHER" id="PTHR23274">
    <property type="entry name" value="DNA HELICASE-RELATED"/>
    <property type="match status" value="1"/>
</dbReference>
<dbReference type="InterPro" id="IPR027417">
    <property type="entry name" value="P-loop_NTPase"/>
</dbReference>
<dbReference type="STRING" id="988480.A0A075B094"/>
<dbReference type="PANTHER" id="PTHR23274:SF51">
    <property type="entry name" value="OS03G0423850 PROTEIN"/>
    <property type="match status" value="1"/>
</dbReference>
<reference evidence="2 3" key="1">
    <citation type="journal article" date="2013" name="Curr. Biol.">
        <title>Shared signatures of parasitism and phylogenomics unite Cryptomycota and microsporidia.</title>
        <authorList>
            <person name="James T.Y."/>
            <person name="Pelin A."/>
            <person name="Bonen L."/>
            <person name="Ahrendt S."/>
            <person name="Sain D."/>
            <person name="Corradi N."/>
            <person name="Stajich J.E."/>
        </authorList>
    </citation>
    <scope>NUCLEOTIDE SEQUENCE [LARGE SCALE GENOMIC DNA]</scope>
    <source>
        <strain evidence="2 3">CSF55</strain>
    </source>
</reference>
<gene>
    <name evidence="2" type="ORF">O9G_004325</name>
</gene>
<sequence length="150" mass="16607">MYTLTVNGLPAHKLVLKIGIPIILLCNLDVCNGTRLIMRGLGANIIDAEIALGKFKCQSVFILLIVLSPSQTTLPFVLRRKQFPVRLCFAMTINKAQGQTLKKVAIFLPGPVFTHGQCGFIACKIYDSVLNYSNQNPSQVKNVVYREILT</sequence>
<accession>A0A075B094</accession>
<dbReference type="Pfam" id="PF21530">
    <property type="entry name" value="Pif1_2B_dom"/>
    <property type="match status" value="1"/>
</dbReference>
<dbReference type="EMBL" id="KE560973">
    <property type="protein sequence ID" value="EPZ34209.1"/>
    <property type="molecule type" value="Genomic_DNA"/>
</dbReference>